<gene>
    <name evidence="2" type="ORF">EVAR_97837_1</name>
</gene>
<dbReference type="AlphaFoldDB" id="A0A4C2AHH0"/>
<dbReference type="EMBL" id="BGZK01003115">
    <property type="protein sequence ID" value="GBP98305.1"/>
    <property type="molecule type" value="Genomic_DNA"/>
</dbReference>
<dbReference type="OrthoDB" id="10528158at2759"/>
<feature type="region of interest" description="Disordered" evidence="1">
    <location>
        <begin position="1"/>
        <end position="35"/>
    </location>
</feature>
<accession>A0A4C2AHH0</accession>
<evidence type="ECO:0000313" key="2">
    <source>
        <dbReference type="EMBL" id="GBP98305.1"/>
    </source>
</evidence>
<sequence>MAAAGKWADSPAPPCREAAAAATPDQLPGNKSDYDRLRLLENKTQFSLKKMRELFLPIEKSSTPHPRRVRAARDGRSRRGRGAKENERESWFAPVSLAAGAAAVGTEGSWGEGRPHRPPPPAKPPPVVGALRPHRCCVTTE</sequence>
<feature type="compositionally biased region" description="Pro residues" evidence="1">
    <location>
        <begin position="118"/>
        <end position="127"/>
    </location>
</feature>
<name>A0A4C2AHH0_EUMVA</name>
<evidence type="ECO:0000313" key="3">
    <source>
        <dbReference type="Proteomes" id="UP000299102"/>
    </source>
</evidence>
<protein>
    <submittedName>
        <fullName evidence="2">Uncharacterized protein</fullName>
    </submittedName>
</protein>
<feature type="region of interest" description="Disordered" evidence="1">
    <location>
        <begin position="102"/>
        <end position="141"/>
    </location>
</feature>
<reference evidence="2 3" key="1">
    <citation type="journal article" date="2019" name="Commun. Biol.">
        <title>The bagworm genome reveals a unique fibroin gene that provides high tensile strength.</title>
        <authorList>
            <person name="Kono N."/>
            <person name="Nakamura H."/>
            <person name="Ohtoshi R."/>
            <person name="Tomita M."/>
            <person name="Numata K."/>
            <person name="Arakawa K."/>
        </authorList>
    </citation>
    <scope>NUCLEOTIDE SEQUENCE [LARGE SCALE GENOMIC DNA]</scope>
</reference>
<feature type="compositionally biased region" description="Low complexity" evidence="1">
    <location>
        <begin position="15"/>
        <end position="24"/>
    </location>
</feature>
<organism evidence="2 3">
    <name type="scientific">Eumeta variegata</name>
    <name type="common">Bagworm moth</name>
    <name type="synonym">Eumeta japonica</name>
    <dbReference type="NCBI Taxonomy" id="151549"/>
    <lineage>
        <taxon>Eukaryota</taxon>
        <taxon>Metazoa</taxon>
        <taxon>Ecdysozoa</taxon>
        <taxon>Arthropoda</taxon>
        <taxon>Hexapoda</taxon>
        <taxon>Insecta</taxon>
        <taxon>Pterygota</taxon>
        <taxon>Neoptera</taxon>
        <taxon>Endopterygota</taxon>
        <taxon>Lepidoptera</taxon>
        <taxon>Glossata</taxon>
        <taxon>Ditrysia</taxon>
        <taxon>Tineoidea</taxon>
        <taxon>Psychidae</taxon>
        <taxon>Oiketicinae</taxon>
        <taxon>Eumeta</taxon>
    </lineage>
</organism>
<feature type="region of interest" description="Disordered" evidence="1">
    <location>
        <begin position="59"/>
        <end position="90"/>
    </location>
</feature>
<evidence type="ECO:0000256" key="1">
    <source>
        <dbReference type="SAM" id="MobiDB-lite"/>
    </source>
</evidence>
<dbReference type="Proteomes" id="UP000299102">
    <property type="component" value="Unassembled WGS sequence"/>
</dbReference>
<proteinExistence type="predicted"/>
<feature type="compositionally biased region" description="Basic and acidic residues" evidence="1">
    <location>
        <begin position="71"/>
        <end position="90"/>
    </location>
</feature>
<comment type="caution">
    <text evidence="2">The sequence shown here is derived from an EMBL/GenBank/DDBJ whole genome shotgun (WGS) entry which is preliminary data.</text>
</comment>
<keyword evidence="3" id="KW-1185">Reference proteome</keyword>